<reference evidence="2" key="2">
    <citation type="submission" date="2020-09" db="EMBL/GenBank/DDBJ databases">
        <authorList>
            <person name="Sun Q."/>
            <person name="Ohkuma M."/>
        </authorList>
    </citation>
    <scope>NUCLEOTIDE SEQUENCE</scope>
    <source>
        <strain evidence="2">JCM 3090</strain>
    </source>
</reference>
<feature type="transmembrane region" description="Helical" evidence="1">
    <location>
        <begin position="110"/>
        <end position="132"/>
    </location>
</feature>
<keyword evidence="1" id="KW-0812">Transmembrane</keyword>
<accession>A0A8J3B8B1</accession>
<evidence type="ECO:0000313" key="2">
    <source>
        <dbReference type="EMBL" id="GGJ95416.1"/>
    </source>
</evidence>
<dbReference type="EMBL" id="BMQB01000005">
    <property type="protein sequence ID" value="GGJ95416.1"/>
    <property type="molecule type" value="Genomic_DNA"/>
</dbReference>
<dbReference type="Proteomes" id="UP000649739">
    <property type="component" value="Unassembled WGS sequence"/>
</dbReference>
<protein>
    <submittedName>
        <fullName evidence="2">Uncharacterized protein</fullName>
    </submittedName>
</protein>
<reference evidence="2" key="1">
    <citation type="journal article" date="2014" name="Int. J. Syst. Evol. Microbiol.">
        <title>Complete genome sequence of Corynebacterium casei LMG S-19264T (=DSM 44701T), isolated from a smear-ripened cheese.</title>
        <authorList>
            <consortium name="US DOE Joint Genome Institute (JGI-PGF)"/>
            <person name="Walter F."/>
            <person name="Albersmeier A."/>
            <person name="Kalinowski J."/>
            <person name="Ruckert C."/>
        </authorList>
    </citation>
    <scope>NUCLEOTIDE SEQUENCE</scope>
    <source>
        <strain evidence="2">JCM 3090</strain>
    </source>
</reference>
<dbReference type="AlphaFoldDB" id="A0A8J3B8B1"/>
<organism evidence="2 3">
    <name type="scientific">Pilimelia anulata</name>
    <dbReference type="NCBI Taxonomy" id="53371"/>
    <lineage>
        <taxon>Bacteria</taxon>
        <taxon>Bacillati</taxon>
        <taxon>Actinomycetota</taxon>
        <taxon>Actinomycetes</taxon>
        <taxon>Micromonosporales</taxon>
        <taxon>Micromonosporaceae</taxon>
        <taxon>Pilimelia</taxon>
    </lineage>
</organism>
<sequence length="184" mass="19112">MLASSVWRGARSVTYFNRGLVLGGAATGVLLLLPAAVAQAALPAGWRWALLGALVLVCLGCDTVLPWRLPQNGRQVPSSIIVETDGSGALRFGFEMGTGLRTFMPSHVPYVALGVALLVAPWWLAPAVGAAFGAGRTVMVRASVGSGDPSAWDAAYQRYRPLLHALGWGAALACLAAAWWSAGG</sequence>
<keyword evidence="1" id="KW-1133">Transmembrane helix</keyword>
<gene>
    <name evidence="2" type="ORF">GCM10010123_26520</name>
</gene>
<keyword evidence="3" id="KW-1185">Reference proteome</keyword>
<evidence type="ECO:0000256" key="1">
    <source>
        <dbReference type="SAM" id="Phobius"/>
    </source>
</evidence>
<feature type="transmembrane region" description="Helical" evidence="1">
    <location>
        <begin position="162"/>
        <end position="182"/>
    </location>
</feature>
<comment type="caution">
    <text evidence="2">The sequence shown here is derived from an EMBL/GenBank/DDBJ whole genome shotgun (WGS) entry which is preliminary data.</text>
</comment>
<dbReference type="RefSeq" id="WP_189170430.1">
    <property type="nucleotide sequence ID" value="NZ_BMQB01000005.1"/>
</dbReference>
<evidence type="ECO:0000313" key="3">
    <source>
        <dbReference type="Proteomes" id="UP000649739"/>
    </source>
</evidence>
<name>A0A8J3B8B1_9ACTN</name>
<keyword evidence="1" id="KW-0472">Membrane</keyword>
<proteinExistence type="predicted"/>